<dbReference type="Gene3D" id="3.30.465.10">
    <property type="match status" value="2"/>
</dbReference>
<evidence type="ECO:0000256" key="1">
    <source>
        <dbReference type="ARBA" id="ARBA00005466"/>
    </source>
</evidence>
<evidence type="ECO:0000256" key="5">
    <source>
        <dbReference type="SAM" id="SignalP"/>
    </source>
</evidence>
<dbReference type="SUPFAM" id="SSF56176">
    <property type="entry name" value="FAD-binding/transporter-associated domain-like"/>
    <property type="match status" value="1"/>
</dbReference>
<proteinExistence type="inferred from homology"/>
<dbReference type="Proteomes" id="UP000068243">
    <property type="component" value="Unassembled WGS sequence"/>
</dbReference>
<dbReference type="PANTHER" id="PTHR42973:SF13">
    <property type="entry name" value="FAD-BINDING PCMH-TYPE DOMAIN-CONTAINING PROTEIN"/>
    <property type="match status" value="1"/>
</dbReference>
<evidence type="ECO:0000259" key="6">
    <source>
        <dbReference type="PROSITE" id="PS51387"/>
    </source>
</evidence>
<dbReference type="OMA" id="LEIQCAW"/>
<comment type="similarity">
    <text evidence="1">Belongs to the oxygen-dependent FAD-linked oxidoreductase family.</text>
</comment>
<dbReference type="VEuPathDB" id="FungiDB:ASPNIDRAFT2_1082065"/>
<gene>
    <name evidence="7" type="ORF">ABL_00559</name>
</gene>
<dbReference type="PROSITE" id="PS51387">
    <property type="entry name" value="FAD_PCMH"/>
    <property type="match status" value="1"/>
</dbReference>
<dbReference type="AlphaFoldDB" id="A0A100I4X8"/>
<dbReference type="GO" id="GO:0071949">
    <property type="term" value="F:FAD binding"/>
    <property type="evidence" value="ECO:0007669"/>
    <property type="project" value="InterPro"/>
</dbReference>
<sequence>MIAAALLLAAVAPVLAAPNTDAVSVCQHLHTVYPQYTVWDPTGTYATETFWNQSYYSNAVKEYWNGVNADNRPACAFFPATAQQVSVAVQQLNKYPTAPFALKAGGHNFNVGFSSTNGGVLISFNENMSSTTRNSDGQSFDIGPGARWGDVYAVTQKTNQVVVGGRLANIGVAGLTTGGGLSYYSAQYVLTLPHPPSAPSYQHPNTNPTQGLACDNVVNFEVVLGNGTITNANSTSNPDLWWALRGGGNRFGIVTKFTLKAHPLGDNGQVWGGIRSYTADKREQIFEALSNFTSEYPDAKAAIIPTFDFGLPGALVSNPGIFFFYDGAKPSANAFAGLEDIESFIDSTKTTSYTDLTNAVGGAKIYGINAAIHVNTFPNMPSQQMTQLFETHWTTYQSMIKNDSSRNLDFQLGTFTPQPLSVRIARASQNAGGNALGLDPAYGDRVWVENDLIWVNPVCNDACPEYLREVADTVKESFNNTLLGTKPTHYQSGDVDWISSNPLFMNDAADYQDVYGSYGPTNKARLASIAKAYDPTGFMFRQGGWSF</sequence>
<keyword evidence="5" id="KW-0732">Signal</keyword>
<comment type="caution">
    <text evidence="7">The sequence shown here is derived from an EMBL/GenBank/DDBJ whole genome shotgun (WGS) entry which is preliminary data.</text>
</comment>
<dbReference type="PANTHER" id="PTHR42973">
    <property type="entry name" value="BINDING OXIDOREDUCTASE, PUTATIVE (AFU_ORTHOLOGUE AFUA_1G17690)-RELATED"/>
    <property type="match status" value="1"/>
</dbReference>
<evidence type="ECO:0000256" key="3">
    <source>
        <dbReference type="ARBA" id="ARBA00022827"/>
    </source>
</evidence>
<protein>
    <submittedName>
        <fullName evidence="7">FAD dependent oxidoreductase</fullName>
    </submittedName>
</protein>
<dbReference type="VEuPathDB" id="FungiDB:An01g08630"/>
<evidence type="ECO:0000313" key="7">
    <source>
        <dbReference type="EMBL" id="GAQ34180.1"/>
    </source>
</evidence>
<dbReference type="VEuPathDB" id="FungiDB:M747DRAFT_356031"/>
<dbReference type="GO" id="GO:0016491">
    <property type="term" value="F:oxidoreductase activity"/>
    <property type="evidence" value="ECO:0007669"/>
    <property type="project" value="UniProtKB-KW"/>
</dbReference>
<dbReference type="InterPro" id="IPR016166">
    <property type="entry name" value="FAD-bd_PCMH"/>
</dbReference>
<feature type="domain" description="FAD-binding PCMH-type" evidence="6">
    <location>
        <begin position="69"/>
        <end position="264"/>
    </location>
</feature>
<evidence type="ECO:0000256" key="2">
    <source>
        <dbReference type="ARBA" id="ARBA00022630"/>
    </source>
</evidence>
<organism evidence="7 8">
    <name type="scientific">Aspergillus niger</name>
    <dbReference type="NCBI Taxonomy" id="5061"/>
    <lineage>
        <taxon>Eukaryota</taxon>
        <taxon>Fungi</taxon>
        <taxon>Dikarya</taxon>
        <taxon>Ascomycota</taxon>
        <taxon>Pezizomycotina</taxon>
        <taxon>Eurotiomycetes</taxon>
        <taxon>Eurotiomycetidae</taxon>
        <taxon>Eurotiales</taxon>
        <taxon>Aspergillaceae</taxon>
        <taxon>Aspergillus</taxon>
        <taxon>Aspergillus subgen. Circumdati</taxon>
    </lineage>
</organism>
<dbReference type="Gene3D" id="3.40.462.20">
    <property type="match status" value="1"/>
</dbReference>
<dbReference type="InterPro" id="IPR050416">
    <property type="entry name" value="FAD-linked_Oxidoreductase"/>
</dbReference>
<dbReference type="Pfam" id="PF01565">
    <property type="entry name" value="FAD_binding_4"/>
    <property type="match status" value="1"/>
</dbReference>
<dbReference type="OrthoDB" id="2151789at2759"/>
<feature type="chain" id="PRO_5007087152" evidence="5">
    <location>
        <begin position="17"/>
        <end position="547"/>
    </location>
</feature>
<evidence type="ECO:0000313" key="8">
    <source>
        <dbReference type="Proteomes" id="UP000068243"/>
    </source>
</evidence>
<keyword evidence="4" id="KW-0560">Oxidoreductase</keyword>
<dbReference type="InterPro" id="IPR036318">
    <property type="entry name" value="FAD-bd_PCMH-like_sf"/>
</dbReference>
<dbReference type="InterPro" id="IPR006094">
    <property type="entry name" value="Oxid_FAD_bind_N"/>
</dbReference>
<dbReference type="VEuPathDB" id="FungiDB:ATCC64974_16440"/>
<dbReference type="InterPro" id="IPR016169">
    <property type="entry name" value="FAD-bd_PCMH_sub2"/>
</dbReference>
<evidence type="ECO:0000256" key="4">
    <source>
        <dbReference type="ARBA" id="ARBA00023002"/>
    </source>
</evidence>
<keyword evidence="2" id="KW-0285">Flavoprotein</keyword>
<dbReference type="EMBL" id="BCMY01000001">
    <property type="protein sequence ID" value="GAQ34180.1"/>
    <property type="molecule type" value="Genomic_DNA"/>
</dbReference>
<name>A0A100I4X8_ASPNG</name>
<reference evidence="8" key="1">
    <citation type="journal article" date="2016" name="Genome Announc.">
        <title>Draft genome sequence of Aspergillus niger strain An76.</title>
        <authorList>
            <person name="Gong W."/>
            <person name="Cheng Z."/>
            <person name="Zhang H."/>
            <person name="Liu L."/>
            <person name="Gao P."/>
            <person name="Wang L."/>
        </authorList>
    </citation>
    <scope>NUCLEOTIDE SEQUENCE [LARGE SCALE GENOMIC DNA]</scope>
    <source>
        <strain evidence="8">An76</strain>
    </source>
</reference>
<feature type="signal peptide" evidence="5">
    <location>
        <begin position="1"/>
        <end position="16"/>
    </location>
</feature>
<keyword evidence="3" id="KW-0274">FAD</keyword>
<accession>A0A100I4X8</accession>